<accession>A0ABS0SD82</accession>
<keyword evidence="7" id="KW-0472">Membrane</keyword>
<keyword evidence="7" id="KW-1133">Transmembrane helix</keyword>
<sequence length="156" mass="17183">MKKLAAISALWLALAVPALAVQPSEILADPALEQRARNLSAGLRCMVCQNQSIDDSDAELARDLRVLVRERLVAGETDEEVLDYVVSRYGEFVLLKPRFSIQNAALWGAPVALLLLGGVFLFSRAGRPQKANSLRLSEEEEQRLKEILGRADKDPS</sequence>
<dbReference type="Proteomes" id="UP000601789">
    <property type="component" value="Unassembled WGS sequence"/>
</dbReference>
<keyword evidence="6 7" id="KW-0408">Iron</keyword>
<reference evidence="9 10" key="1">
    <citation type="submission" date="2020-10" db="EMBL/GenBank/DDBJ databases">
        <title>Aquamicrobium zhengzhouensis sp. nov., a exopolysaccharide producing bacterium isolated from farmland soil.</title>
        <authorList>
            <person name="Wang X."/>
        </authorList>
    </citation>
    <scope>NUCLEOTIDE SEQUENCE [LARGE SCALE GENOMIC DNA]</scope>
    <source>
        <strain evidence="10">cd-1</strain>
    </source>
</reference>
<evidence type="ECO:0000256" key="4">
    <source>
        <dbReference type="ARBA" id="ARBA00022729"/>
    </source>
</evidence>
<evidence type="ECO:0000313" key="9">
    <source>
        <dbReference type="EMBL" id="MBI1620739.1"/>
    </source>
</evidence>
<dbReference type="PANTHER" id="PTHR47870:SF1">
    <property type="entry name" value="CYTOCHROME C-TYPE BIOGENESIS PROTEIN CCMH"/>
    <property type="match status" value="1"/>
</dbReference>
<organism evidence="9 10">
    <name type="scientific">Aquamicrobium zhengzhouense</name>
    <dbReference type="NCBI Taxonomy" id="2781738"/>
    <lineage>
        <taxon>Bacteria</taxon>
        <taxon>Pseudomonadati</taxon>
        <taxon>Pseudomonadota</taxon>
        <taxon>Alphaproteobacteria</taxon>
        <taxon>Hyphomicrobiales</taxon>
        <taxon>Phyllobacteriaceae</taxon>
        <taxon>Aquamicrobium</taxon>
    </lineage>
</organism>
<feature type="chain" id="PRO_5044952180" description="Cytochrome c-type biogenesis protein" evidence="7">
    <location>
        <begin position="21"/>
        <end position="156"/>
    </location>
</feature>
<evidence type="ECO:0000313" key="10">
    <source>
        <dbReference type="Proteomes" id="UP000601789"/>
    </source>
</evidence>
<keyword evidence="3 7" id="KW-0479">Metal-binding</keyword>
<gene>
    <name evidence="9" type="ORF">IOD40_08700</name>
</gene>
<dbReference type="InterPro" id="IPR051263">
    <property type="entry name" value="C-type_cytochrome_biogenesis"/>
</dbReference>
<dbReference type="InterPro" id="IPR005616">
    <property type="entry name" value="CcmH/CycL/Ccl2/NrfF_N"/>
</dbReference>
<evidence type="ECO:0000256" key="3">
    <source>
        <dbReference type="ARBA" id="ARBA00022723"/>
    </source>
</evidence>
<comment type="function">
    <text evidence="7">Possible subunit of a heme lyase.</text>
</comment>
<keyword evidence="5" id="KW-0201">Cytochrome c-type biogenesis</keyword>
<keyword evidence="7" id="KW-0812">Transmembrane</keyword>
<evidence type="ECO:0000256" key="2">
    <source>
        <dbReference type="ARBA" id="ARBA00022617"/>
    </source>
</evidence>
<dbReference type="PANTHER" id="PTHR47870">
    <property type="entry name" value="CYTOCHROME C-TYPE BIOGENESIS PROTEIN CCMH"/>
    <property type="match status" value="1"/>
</dbReference>
<protein>
    <recommendedName>
        <fullName evidence="7">Cytochrome c-type biogenesis protein</fullName>
    </recommendedName>
</protein>
<evidence type="ECO:0000256" key="7">
    <source>
        <dbReference type="RuleBase" id="RU364112"/>
    </source>
</evidence>
<dbReference type="Gene3D" id="1.10.8.640">
    <property type="entry name" value="Cytochrome C biogenesis protein"/>
    <property type="match status" value="1"/>
</dbReference>
<evidence type="ECO:0000256" key="5">
    <source>
        <dbReference type="ARBA" id="ARBA00022748"/>
    </source>
</evidence>
<comment type="caution">
    <text evidence="9">The sequence shown here is derived from an EMBL/GenBank/DDBJ whole genome shotgun (WGS) entry which is preliminary data.</text>
</comment>
<dbReference type="RefSeq" id="WP_198476139.1">
    <property type="nucleotide sequence ID" value="NZ_JADGMQ010000004.1"/>
</dbReference>
<keyword evidence="10" id="KW-1185">Reference proteome</keyword>
<name>A0ABS0SD82_9HYPH</name>
<dbReference type="EMBL" id="JADGMQ010000004">
    <property type="protein sequence ID" value="MBI1620739.1"/>
    <property type="molecule type" value="Genomic_DNA"/>
</dbReference>
<evidence type="ECO:0000256" key="6">
    <source>
        <dbReference type="ARBA" id="ARBA00023004"/>
    </source>
</evidence>
<keyword evidence="4 7" id="KW-0732">Signal</keyword>
<feature type="signal peptide" evidence="7">
    <location>
        <begin position="1"/>
        <end position="20"/>
    </location>
</feature>
<proteinExistence type="inferred from homology"/>
<dbReference type="CDD" id="cd16378">
    <property type="entry name" value="CcmH_N"/>
    <property type="match status" value="1"/>
</dbReference>
<evidence type="ECO:0000259" key="8">
    <source>
        <dbReference type="Pfam" id="PF03918"/>
    </source>
</evidence>
<keyword evidence="2 7" id="KW-0349">Heme</keyword>
<evidence type="ECO:0000256" key="1">
    <source>
        <dbReference type="ARBA" id="ARBA00010342"/>
    </source>
</evidence>
<dbReference type="Pfam" id="PF03918">
    <property type="entry name" value="CcmH"/>
    <property type="match status" value="1"/>
</dbReference>
<dbReference type="InterPro" id="IPR038297">
    <property type="entry name" value="CcmH/CycL/NrfF/Ccl2_sf"/>
</dbReference>
<feature type="transmembrane region" description="Helical" evidence="7">
    <location>
        <begin position="104"/>
        <end position="122"/>
    </location>
</feature>
<feature type="domain" description="CcmH/CycL/Ccl2/NrfF N-terminal" evidence="8">
    <location>
        <begin position="9"/>
        <end position="148"/>
    </location>
</feature>
<comment type="similarity">
    <text evidence="1 7">Belongs to the CcmH/CycL/Ccl2/NrfF family.</text>
</comment>